<dbReference type="PANTHER" id="PTHR30572">
    <property type="entry name" value="MEMBRANE COMPONENT OF TRANSPORTER-RELATED"/>
    <property type="match status" value="1"/>
</dbReference>
<evidence type="ECO:0000256" key="1">
    <source>
        <dbReference type="ARBA" id="ARBA00004651"/>
    </source>
</evidence>
<feature type="transmembrane region" description="Helical" evidence="7">
    <location>
        <begin position="821"/>
        <end position="839"/>
    </location>
</feature>
<dbReference type="Pfam" id="PF12704">
    <property type="entry name" value="MacB_PCD"/>
    <property type="match status" value="1"/>
</dbReference>
<gene>
    <name evidence="10" type="ORF">GCM10009823_28340</name>
</gene>
<organism evidence="10 11">
    <name type="scientific">Brevibacterium salitolerans</name>
    <dbReference type="NCBI Taxonomy" id="1403566"/>
    <lineage>
        <taxon>Bacteria</taxon>
        <taxon>Bacillati</taxon>
        <taxon>Actinomycetota</taxon>
        <taxon>Actinomycetes</taxon>
        <taxon>Micrococcales</taxon>
        <taxon>Brevibacteriaceae</taxon>
        <taxon>Brevibacterium</taxon>
    </lineage>
</organism>
<keyword evidence="2" id="KW-1003">Cell membrane</keyword>
<dbReference type="RefSeq" id="WP_344337954.1">
    <property type="nucleotide sequence ID" value="NZ_BAAAPZ010000017.1"/>
</dbReference>
<feature type="transmembrane region" description="Helical" evidence="7">
    <location>
        <begin position="260"/>
        <end position="278"/>
    </location>
</feature>
<feature type="transmembrane region" description="Helical" evidence="7">
    <location>
        <begin position="488"/>
        <end position="512"/>
    </location>
</feature>
<dbReference type="InterPro" id="IPR050250">
    <property type="entry name" value="Macrolide_Exporter_MacB"/>
</dbReference>
<dbReference type="InterPro" id="IPR025857">
    <property type="entry name" value="MacB_PCD"/>
</dbReference>
<dbReference type="Pfam" id="PF02687">
    <property type="entry name" value="FtsX"/>
    <property type="match status" value="2"/>
</dbReference>
<evidence type="ECO:0000256" key="4">
    <source>
        <dbReference type="ARBA" id="ARBA00022989"/>
    </source>
</evidence>
<evidence type="ECO:0000256" key="2">
    <source>
        <dbReference type="ARBA" id="ARBA00022475"/>
    </source>
</evidence>
<feature type="domain" description="ABC3 transporter permease C-terminal" evidence="8">
    <location>
        <begin position="268"/>
        <end position="387"/>
    </location>
</feature>
<keyword evidence="5 7" id="KW-0472">Membrane</keyword>
<evidence type="ECO:0000256" key="6">
    <source>
        <dbReference type="ARBA" id="ARBA00038076"/>
    </source>
</evidence>
<feature type="transmembrane region" description="Helical" evidence="7">
    <location>
        <begin position="724"/>
        <end position="753"/>
    </location>
</feature>
<keyword evidence="3 7" id="KW-0812">Transmembrane</keyword>
<keyword evidence="11" id="KW-1185">Reference proteome</keyword>
<reference evidence="10 11" key="1">
    <citation type="journal article" date="2019" name="Int. J. Syst. Evol. Microbiol.">
        <title>The Global Catalogue of Microorganisms (GCM) 10K type strain sequencing project: providing services to taxonomists for standard genome sequencing and annotation.</title>
        <authorList>
            <consortium name="The Broad Institute Genomics Platform"/>
            <consortium name="The Broad Institute Genome Sequencing Center for Infectious Disease"/>
            <person name="Wu L."/>
            <person name="Ma J."/>
        </authorList>
    </citation>
    <scope>NUCLEOTIDE SEQUENCE [LARGE SCALE GENOMIC DNA]</scope>
    <source>
        <strain evidence="10 11">JCM 15900</strain>
    </source>
</reference>
<feature type="transmembrane region" description="Helical" evidence="7">
    <location>
        <begin position="434"/>
        <end position="467"/>
    </location>
</feature>
<feature type="transmembrane region" description="Helical" evidence="7">
    <location>
        <begin position="313"/>
        <end position="338"/>
    </location>
</feature>
<evidence type="ECO:0000259" key="8">
    <source>
        <dbReference type="Pfam" id="PF02687"/>
    </source>
</evidence>
<proteinExistence type="inferred from homology"/>
<feature type="domain" description="MacB-like periplasmic core" evidence="9">
    <location>
        <begin position="25"/>
        <end position="229"/>
    </location>
</feature>
<dbReference type="Proteomes" id="UP001500984">
    <property type="component" value="Unassembled WGS sequence"/>
</dbReference>
<name>A0ABN2X2T5_9MICO</name>
<sequence>MIRIALANLRSASGRLLSAGIAVTVSVAFIVAAFLFSTAFGDTLGNQVRQQWAGADVAVLEADREAAAMPAAEDTALTQELTDEVGAVPGVSEAVLERSGYLQVASGDTEVSGVVTNLPTALEERLSAGRLPAAADEVALPAGDAEVLGLGPGDTLRLADPDPAATDAADDADSYTVTGLLEGSSPFATTLYLTDAGLDTAPAEVFPTAVRVAADPGTDPAALAADVQTALDSAGGGFTAVTVEQHVEAQLREMSGQADMLATIGLGFGLLAAGVAALVISNTFQVLVASRARVLALYRAVGATRTQLRGATLLEGAALGLLGSAAGVGAGLLLGWGLTALARALWMPEFAQIAPGPAALLVGPAVGVLVTMAAALAPARRATRVSPIEALRPADVRPAQSRFPWVRTIAGAVLGLGGAALCLAGAFGLGVPVAIVGCFALFLAVLLAARAVVPPLIGLLATGLSVLTRRSKTVLLAGRSAREAVGRTSSTTAALLIGVTLVSAVVVGSASVQRSVELETSREYPVDLVIDGAGSEIQALLADSPVTEAVETVPAARAEVSLDSSVAGDPAGPLTGELTVLTAAEAAAPNASGAVLRSGGYEVEPGTLLLSQQEVGGQGPTADYENAPVTVTVGGKELELKLDASLAAPAGTALLSAEDARALGIGASGSASAPAGGAQTWVRTAEDATMPQLEMLTAQLGAEGYAVDPHAAAERAQYAQAFQVALAVVLGLLAAAVVIAVIGVSNTLTLAVIDRRREGALLRALGFSRGALARMITVEALLMAVVALVVGLGLGIFYGWVGTAALLGDAASPVLDAAPGQLALIAAVALLAAVLASAVPARTMSRIPPAEGMSEE</sequence>
<dbReference type="EMBL" id="BAAAPZ010000017">
    <property type="protein sequence ID" value="GAA2104005.1"/>
    <property type="molecule type" value="Genomic_DNA"/>
</dbReference>
<evidence type="ECO:0000313" key="10">
    <source>
        <dbReference type="EMBL" id="GAA2104005.1"/>
    </source>
</evidence>
<feature type="domain" description="ABC3 transporter permease C-terminal" evidence="8">
    <location>
        <begin position="733"/>
        <end position="849"/>
    </location>
</feature>
<evidence type="ECO:0000256" key="5">
    <source>
        <dbReference type="ARBA" id="ARBA00023136"/>
    </source>
</evidence>
<feature type="transmembrane region" description="Helical" evidence="7">
    <location>
        <begin position="405"/>
        <end position="428"/>
    </location>
</feature>
<evidence type="ECO:0008006" key="12">
    <source>
        <dbReference type="Google" id="ProtNLM"/>
    </source>
</evidence>
<feature type="transmembrane region" description="Helical" evidence="7">
    <location>
        <begin position="358"/>
        <end position="377"/>
    </location>
</feature>
<keyword evidence="4 7" id="KW-1133">Transmembrane helix</keyword>
<evidence type="ECO:0000256" key="3">
    <source>
        <dbReference type="ARBA" id="ARBA00022692"/>
    </source>
</evidence>
<protein>
    <recommendedName>
        <fullName evidence="12">ABC transport system permease protein</fullName>
    </recommendedName>
</protein>
<feature type="transmembrane region" description="Helical" evidence="7">
    <location>
        <begin position="16"/>
        <end position="40"/>
    </location>
</feature>
<feature type="transmembrane region" description="Helical" evidence="7">
    <location>
        <begin position="780"/>
        <end position="801"/>
    </location>
</feature>
<evidence type="ECO:0000313" key="11">
    <source>
        <dbReference type="Proteomes" id="UP001500984"/>
    </source>
</evidence>
<comment type="caution">
    <text evidence="10">The sequence shown here is derived from an EMBL/GenBank/DDBJ whole genome shotgun (WGS) entry which is preliminary data.</text>
</comment>
<comment type="similarity">
    <text evidence="6">Belongs to the ABC-4 integral membrane protein family.</text>
</comment>
<evidence type="ECO:0000256" key="7">
    <source>
        <dbReference type="SAM" id="Phobius"/>
    </source>
</evidence>
<comment type="subcellular location">
    <subcellularLocation>
        <location evidence="1">Cell membrane</location>
        <topology evidence="1">Multi-pass membrane protein</topology>
    </subcellularLocation>
</comment>
<dbReference type="PANTHER" id="PTHR30572:SF4">
    <property type="entry name" value="ABC TRANSPORTER PERMEASE YTRF"/>
    <property type="match status" value="1"/>
</dbReference>
<accession>A0ABN2X2T5</accession>
<evidence type="ECO:0000259" key="9">
    <source>
        <dbReference type="Pfam" id="PF12704"/>
    </source>
</evidence>
<dbReference type="InterPro" id="IPR003838">
    <property type="entry name" value="ABC3_permease_C"/>
</dbReference>